<dbReference type="InterPro" id="IPR017540">
    <property type="entry name" value="Exosortase-1"/>
</dbReference>
<reference evidence="11 12" key="1">
    <citation type="submission" date="2013-03" db="EMBL/GenBank/DDBJ databases">
        <title>Salinisphaera hydrothermalis C41B8 Genome Sequencing.</title>
        <authorList>
            <person name="Li C."/>
            <person name="Lai Q."/>
            <person name="Shao Z."/>
        </authorList>
    </citation>
    <scope>NUCLEOTIDE SEQUENCE [LARGE SCALE GENOMIC DNA]</scope>
    <source>
        <strain evidence="11 12">C41B8</strain>
    </source>
</reference>
<dbReference type="Pfam" id="PF09721">
    <property type="entry name" value="Exosortase_EpsH"/>
    <property type="match status" value="1"/>
</dbReference>
<keyword evidence="6 9" id="KW-1133">Transmembrane helix</keyword>
<dbReference type="InterPro" id="IPR026392">
    <property type="entry name" value="Exo/Archaeosortase_dom"/>
</dbReference>
<feature type="transmembrane region" description="Helical" evidence="9">
    <location>
        <begin position="315"/>
        <end position="335"/>
    </location>
</feature>
<comment type="subcellular location">
    <subcellularLocation>
        <location evidence="1">Cell membrane</location>
        <topology evidence="1">Multi-pass membrane protein</topology>
    </subcellularLocation>
</comment>
<feature type="transmembrane region" description="Helical" evidence="9">
    <location>
        <begin position="201"/>
        <end position="220"/>
    </location>
</feature>
<dbReference type="GO" id="GO:0005886">
    <property type="term" value="C:plasma membrane"/>
    <property type="evidence" value="ECO:0007669"/>
    <property type="project" value="UniProtKB-SubCell"/>
</dbReference>
<feature type="domain" description="Methanolan biosynthesis EpsI" evidence="10">
    <location>
        <begin position="326"/>
        <end position="500"/>
    </location>
</feature>
<dbReference type="GO" id="GO:0008233">
    <property type="term" value="F:peptidase activity"/>
    <property type="evidence" value="ECO:0007669"/>
    <property type="project" value="UniProtKB-KW"/>
</dbReference>
<sequence length="513" mass="55746">MTESRTQRSTIERAMAGRAGENSAQVAVHVGFVVCMLVFVVLYAETYRSLIRTWADTGTFQYAFLIFPISAVLIWARRHWLARVAARPRPIAFIGLAALGLLWLLGAVADINLALHITAVLIWPVMVYLFYGPRVAGVLAFALGYLLFAIPFGNFMVGPLQTVTAHLSVLALELTGVPVVMDGHFIDTPASAWHVAEACSGIKFFVATTAFGVLYAHLFYTSLRRRLVFVGCALVVPIIANALRVYFTILIGEYFGLKYATGTDHLIFGWQFFGTVLLVLFLCGWPWHQAPPKGPEPDPGVVEDGSARMRWMVPAALALIVLPATWYAVTGLLAACDDRPGPSTLPSRLADQPALSDDGNGHPAPPTHGLDVHLARRYGDIARPVQVDYLGVDAGSDGPDILDIRQGLYDAAAWHVVGMPKVVTPSTGGPGFQTLTLKAAHGDGTRVLLYSYRIGERWLSSPLHFKMWQSLDRLFGQPAPAGILVVSEAGDPRPDELARMAADAAAALQRPER</sequence>
<dbReference type="Proteomes" id="UP000028302">
    <property type="component" value="Unassembled WGS sequence"/>
</dbReference>
<dbReference type="Pfam" id="PF11984">
    <property type="entry name" value="DUF3485"/>
    <property type="match status" value="1"/>
</dbReference>
<evidence type="ECO:0000259" key="10">
    <source>
        <dbReference type="Pfam" id="PF11984"/>
    </source>
</evidence>
<organism evidence="11 12">
    <name type="scientific">Salinisphaera hydrothermalis (strain C41B8)</name>
    <dbReference type="NCBI Taxonomy" id="1304275"/>
    <lineage>
        <taxon>Bacteria</taxon>
        <taxon>Pseudomonadati</taxon>
        <taxon>Pseudomonadota</taxon>
        <taxon>Gammaproteobacteria</taxon>
        <taxon>Salinisphaerales</taxon>
        <taxon>Salinisphaeraceae</taxon>
        <taxon>Salinisphaera</taxon>
    </lineage>
</organism>
<dbReference type="RefSeq" id="WP_198025107.1">
    <property type="nucleotide sequence ID" value="NZ_APNK01000008.1"/>
</dbReference>
<evidence type="ECO:0000313" key="12">
    <source>
        <dbReference type="Proteomes" id="UP000028302"/>
    </source>
</evidence>
<keyword evidence="4 9" id="KW-0812">Transmembrane</keyword>
<feature type="transmembrane region" description="Helical" evidence="9">
    <location>
        <begin position="26"/>
        <end position="44"/>
    </location>
</feature>
<feature type="transmembrane region" description="Helical" evidence="9">
    <location>
        <begin position="59"/>
        <end position="76"/>
    </location>
</feature>
<feature type="transmembrane region" description="Helical" evidence="9">
    <location>
        <begin position="227"/>
        <end position="247"/>
    </location>
</feature>
<evidence type="ECO:0000256" key="4">
    <source>
        <dbReference type="ARBA" id="ARBA00022692"/>
    </source>
</evidence>
<dbReference type="EMBL" id="APNK01000008">
    <property type="protein sequence ID" value="KEZ77861.1"/>
    <property type="molecule type" value="Genomic_DNA"/>
</dbReference>
<evidence type="ECO:0000256" key="6">
    <source>
        <dbReference type="ARBA" id="ARBA00022989"/>
    </source>
</evidence>
<feature type="transmembrane region" description="Helical" evidence="9">
    <location>
        <begin position="267"/>
        <end position="287"/>
    </location>
</feature>
<dbReference type="AlphaFoldDB" id="A0A084IMC7"/>
<proteinExistence type="predicted"/>
<keyword evidence="5" id="KW-0378">Hydrolase</keyword>
<name>A0A084IMC7_SALHC</name>
<dbReference type="eggNOG" id="COG1269">
    <property type="taxonomic scope" value="Bacteria"/>
</dbReference>
<feature type="region of interest" description="Disordered" evidence="8">
    <location>
        <begin position="343"/>
        <end position="369"/>
    </location>
</feature>
<protein>
    <submittedName>
        <fullName evidence="11">Eight transmembrane protein EpsH, putative exosortase</fullName>
    </submittedName>
</protein>
<dbReference type="InterPro" id="IPR014263">
    <property type="entry name" value="Methanolan_biosynth_EpsI"/>
</dbReference>
<evidence type="ECO:0000256" key="8">
    <source>
        <dbReference type="SAM" id="MobiDB-lite"/>
    </source>
</evidence>
<evidence type="ECO:0000313" key="11">
    <source>
        <dbReference type="EMBL" id="KEZ77861.1"/>
    </source>
</evidence>
<dbReference type="NCBIfam" id="TIGR02602">
    <property type="entry name" value="8TM_EpsH"/>
    <property type="match status" value="1"/>
</dbReference>
<dbReference type="InterPro" id="IPR019127">
    <property type="entry name" value="Exosortase"/>
</dbReference>
<keyword evidence="3" id="KW-0645">Protease</keyword>
<evidence type="ECO:0000256" key="2">
    <source>
        <dbReference type="ARBA" id="ARBA00022475"/>
    </source>
</evidence>
<accession>A0A084IMC7</accession>
<evidence type="ECO:0000256" key="9">
    <source>
        <dbReference type="SAM" id="Phobius"/>
    </source>
</evidence>
<feature type="transmembrane region" description="Helical" evidence="9">
    <location>
        <begin position="138"/>
        <end position="157"/>
    </location>
</feature>
<evidence type="ECO:0000256" key="1">
    <source>
        <dbReference type="ARBA" id="ARBA00004651"/>
    </source>
</evidence>
<evidence type="ECO:0000256" key="7">
    <source>
        <dbReference type="ARBA" id="ARBA00023136"/>
    </source>
</evidence>
<feature type="transmembrane region" description="Helical" evidence="9">
    <location>
        <begin position="113"/>
        <end position="131"/>
    </location>
</feature>
<dbReference type="NCBIfam" id="TIGR03109">
    <property type="entry name" value="exosort_XrtA"/>
    <property type="match status" value="1"/>
</dbReference>
<dbReference type="STRING" id="1304275.C41B8_07437"/>
<evidence type="ECO:0000256" key="5">
    <source>
        <dbReference type="ARBA" id="ARBA00022801"/>
    </source>
</evidence>
<keyword evidence="12" id="KW-1185">Reference proteome</keyword>
<keyword evidence="2" id="KW-1003">Cell membrane</keyword>
<feature type="transmembrane region" description="Helical" evidence="9">
    <location>
        <begin position="88"/>
        <end position="107"/>
    </location>
</feature>
<comment type="caution">
    <text evidence="11">The sequence shown here is derived from an EMBL/GenBank/DDBJ whole genome shotgun (WGS) entry which is preliminary data.</text>
</comment>
<dbReference type="InterPro" id="IPR013426">
    <property type="entry name" value="EpsH-like"/>
</dbReference>
<evidence type="ECO:0000256" key="3">
    <source>
        <dbReference type="ARBA" id="ARBA00022670"/>
    </source>
</evidence>
<keyword evidence="7 9" id="KW-0472">Membrane</keyword>
<dbReference type="GO" id="GO:0006508">
    <property type="term" value="P:proteolysis"/>
    <property type="evidence" value="ECO:0007669"/>
    <property type="project" value="UniProtKB-KW"/>
</dbReference>
<dbReference type="PATRIC" id="fig|1304275.5.peg.1519"/>
<dbReference type="NCBIfam" id="TIGR04178">
    <property type="entry name" value="exo_archaeo"/>
    <property type="match status" value="1"/>
</dbReference>
<gene>
    <name evidence="11" type="ORF">C41B8_07437</name>
</gene>